<sequence length="219" mass="25951">MNMEQKLKPFPPMRLSLIGMAGSGKSYWSMKLAEHGFRRFGCDELIAEKLAHELFGSDGRHIETGEWMGFPYERQYKKHESKYLALEKQVLSEILFYLQNPKIDRDEHIVVDTTGSVIYTGREIMEKLCQNTIVVFLSTPPEVQKQLLNAYITNPHPMLWRDVFHKKPNETNQKALARCYPRLFSERERLYLRYADVTIDYYSRRKDGFRVNDFLNKMR</sequence>
<accession>A0A0F9F1S9</accession>
<dbReference type="InterPro" id="IPR031322">
    <property type="entry name" value="Shikimate/glucono_kinase"/>
</dbReference>
<reference evidence="1" key="1">
    <citation type="journal article" date="2015" name="Nature">
        <title>Complex archaea that bridge the gap between prokaryotes and eukaryotes.</title>
        <authorList>
            <person name="Spang A."/>
            <person name="Saw J.H."/>
            <person name="Jorgensen S.L."/>
            <person name="Zaremba-Niedzwiedzka K."/>
            <person name="Martijn J."/>
            <person name="Lind A.E."/>
            <person name="van Eijk R."/>
            <person name="Schleper C."/>
            <person name="Guy L."/>
            <person name="Ettema T.J."/>
        </authorList>
    </citation>
    <scope>NUCLEOTIDE SEQUENCE</scope>
</reference>
<dbReference type="Gene3D" id="3.40.50.300">
    <property type="entry name" value="P-loop containing nucleotide triphosphate hydrolases"/>
    <property type="match status" value="1"/>
</dbReference>
<name>A0A0F9F1S9_9ZZZZ</name>
<evidence type="ECO:0000313" key="1">
    <source>
        <dbReference type="EMBL" id="KKL51215.1"/>
    </source>
</evidence>
<dbReference type="SUPFAM" id="SSF52540">
    <property type="entry name" value="P-loop containing nucleoside triphosphate hydrolases"/>
    <property type="match status" value="1"/>
</dbReference>
<dbReference type="EMBL" id="LAZR01032327">
    <property type="protein sequence ID" value="KKL51215.1"/>
    <property type="molecule type" value="Genomic_DNA"/>
</dbReference>
<dbReference type="InterPro" id="IPR027417">
    <property type="entry name" value="P-loop_NTPase"/>
</dbReference>
<comment type="caution">
    <text evidence="1">The sequence shown here is derived from an EMBL/GenBank/DDBJ whole genome shotgun (WGS) entry which is preliminary data.</text>
</comment>
<proteinExistence type="predicted"/>
<dbReference type="Pfam" id="PF01202">
    <property type="entry name" value="SKI"/>
    <property type="match status" value="1"/>
</dbReference>
<evidence type="ECO:0008006" key="2">
    <source>
        <dbReference type="Google" id="ProtNLM"/>
    </source>
</evidence>
<organism evidence="1">
    <name type="scientific">marine sediment metagenome</name>
    <dbReference type="NCBI Taxonomy" id="412755"/>
    <lineage>
        <taxon>unclassified sequences</taxon>
        <taxon>metagenomes</taxon>
        <taxon>ecological metagenomes</taxon>
    </lineage>
</organism>
<dbReference type="AlphaFoldDB" id="A0A0F9F1S9"/>
<protein>
    <recommendedName>
        <fullName evidence="2">Shikimate kinase</fullName>
    </recommendedName>
</protein>
<gene>
    <name evidence="1" type="ORF">LCGC14_2297710</name>
</gene>